<sequence length="106" mass="11336">MAGLNVKKGDQVIVIAGKDKGKKGEIIAAYPKEERVVVQGVNKVKRHVRPSAANAGGIVEQEAALHVSNVAHVDPKDGKPTRVGVKILEDGRKVRVAKRSGEVIDR</sequence>
<dbReference type="GO" id="GO:0005840">
    <property type="term" value="C:ribosome"/>
    <property type="evidence" value="ECO:0007669"/>
    <property type="project" value="UniProtKB-KW"/>
</dbReference>
<dbReference type="InterPro" id="IPR003256">
    <property type="entry name" value="Ribosomal_uL24"/>
</dbReference>
<dbReference type="InterPro" id="IPR005824">
    <property type="entry name" value="KOW"/>
</dbReference>
<gene>
    <name evidence="5 8" type="primary">rplX</name>
    <name evidence="8" type="ORF">KEC16_07325</name>
</gene>
<evidence type="ECO:0000256" key="2">
    <source>
        <dbReference type="ARBA" id="ARBA00022980"/>
    </source>
</evidence>
<keyword evidence="9" id="KW-1185">Reference proteome</keyword>
<reference evidence="8 9" key="1">
    <citation type="submission" date="2021-04" db="EMBL/GenBank/DDBJ databases">
        <title>Magnetospirillum sulfuroxidans sp. nov., a facultative chemolithoautotrophic sulfur-oxidizing alphaproteobacterium isolated from freshwater sediment and proposals for Paramagetospirillum gen. nov., and Magnetospirillaceae fam. nov.</title>
        <authorList>
            <person name="Koziaeva V."/>
            <person name="Geelhoed J.S."/>
            <person name="Sorokin D.Y."/>
            <person name="Grouzdev D.S."/>
        </authorList>
    </citation>
    <scope>NUCLEOTIDE SEQUENCE [LARGE SCALE GENOMIC DNA]</scope>
    <source>
        <strain evidence="8 9">J10</strain>
    </source>
</reference>
<evidence type="ECO:0000313" key="8">
    <source>
        <dbReference type="EMBL" id="MBR9971520.1"/>
    </source>
</evidence>
<dbReference type="RefSeq" id="WP_211547351.1">
    <property type="nucleotide sequence ID" value="NZ_JAGTUF010000004.1"/>
</dbReference>
<comment type="function">
    <text evidence="5">One of the proteins that surrounds the polypeptide exit tunnel on the outside of the subunit.</text>
</comment>
<dbReference type="InterPro" id="IPR057264">
    <property type="entry name" value="Ribosomal_uL24_C"/>
</dbReference>
<evidence type="ECO:0000256" key="4">
    <source>
        <dbReference type="ARBA" id="ARBA00035206"/>
    </source>
</evidence>
<dbReference type="SUPFAM" id="SSF50104">
    <property type="entry name" value="Translation proteins SH3-like domain"/>
    <property type="match status" value="1"/>
</dbReference>
<dbReference type="Pfam" id="PF00467">
    <property type="entry name" value="KOW"/>
    <property type="match status" value="1"/>
</dbReference>
<name>A0ABS5IAV5_9PROT</name>
<dbReference type="InterPro" id="IPR005825">
    <property type="entry name" value="Ribosomal_uL24_CS"/>
</dbReference>
<dbReference type="NCBIfam" id="TIGR01079">
    <property type="entry name" value="rplX_bact"/>
    <property type="match status" value="1"/>
</dbReference>
<organism evidence="8 9">
    <name type="scientific">Magnetospirillum sulfuroxidans</name>
    <dbReference type="NCBI Taxonomy" id="611300"/>
    <lineage>
        <taxon>Bacteria</taxon>
        <taxon>Pseudomonadati</taxon>
        <taxon>Pseudomonadota</taxon>
        <taxon>Alphaproteobacteria</taxon>
        <taxon>Rhodospirillales</taxon>
        <taxon>Rhodospirillaceae</taxon>
        <taxon>Magnetospirillum</taxon>
    </lineage>
</organism>
<dbReference type="Pfam" id="PF17136">
    <property type="entry name" value="ribosomal_L24"/>
    <property type="match status" value="1"/>
</dbReference>
<evidence type="ECO:0000256" key="5">
    <source>
        <dbReference type="HAMAP-Rule" id="MF_01326"/>
    </source>
</evidence>
<dbReference type="InterPro" id="IPR008991">
    <property type="entry name" value="Translation_prot_SH3-like_sf"/>
</dbReference>
<evidence type="ECO:0000256" key="1">
    <source>
        <dbReference type="ARBA" id="ARBA00010618"/>
    </source>
</evidence>
<keyword evidence="2 5" id="KW-0689">Ribosomal protein</keyword>
<dbReference type="PROSITE" id="PS01108">
    <property type="entry name" value="RIBOSOMAL_L24"/>
    <property type="match status" value="1"/>
</dbReference>
<evidence type="ECO:0000259" key="7">
    <source>
        <dbReference type="SMART" id="SM00739"/>
    </source>
</evidence>
<dbReference type="EMBL" id="JAGTUF010000004">
    <property type="protein sequence ID" value="MBR9971520.1"/>
    <property type="molecule type" value="Genomic_DNA"/>
</dbReference>
<dbReference type="InterPro" id="IPR014722">
    <property type="entry name" value="Rib_uL2_dom2"/>
</dbReference>
<evidence type="ECO:0000313" key="9">
    <source>
        <dbReference type="Proteomes" id="UP000680714"/>
    </source>
</evidence>
<dbReference type="InterPro" id="IPR041988">
    <property type="entry name" value="Ribosomal_uL24_KOW"/>
</dbReference>
<accession>A0ABS5IAV5</accession>
<feature type="domain" description="KOW" evidence="7">
    <location>
        <begin position="5"/>
        <end position="32"/>
    </location>
</feature>
<keyword evidence="3 5" id="KW-0687">Ribonucleoprotein</keyword>
<comment type="caution">
    <text evidence="8">The sequence shown here is derived from an EMBL/GenBank/DDBJ whole genome shotgun (WGS) entry which is preliminary data.</text>
</comment>
<keyword evidence="5" id="KW-0694">RNA-binding</keyword>
<dbReference type="CDD" id="cd06089">
    <property type="entry name" value="KOW_RPL26"/>
    <property type="match status" value="1"/>
</dbReference>
<dbReference type="PANTHER" id="PTHR12903">
    <property type="entry name" value="MITOCHONDRIAL RIBOSOMAL PROTEIN L24"/>
    <property type="match status" value="1"/>
</dbReference>
<dbReference type="SMART" id="SM00739">
    <property type="entry name" value="KOW"/>
    <property type="match status" value="1"/>
</dbReference>
<evidence type="ECO:0000256" key="3">
    <source>
        <dbReference type="ARBA" id="ARBA00023274"/>
    </source>
</evidence>
<keyword evidence="5" id="KW-0699">rRNA-binding</keyword>
<protein>
    <recommendedName>
        <fullName evidence="4 5">Large ribosomal subunit protein uL24</fullName>
    </recommendedName>
</protein>
<dbReference type="Gene3D" id="2.30.30.30">
    <property type="match status" value="1"/>
</dbReference>
<comment type="function">
    <text evidence="5">One of two assembly initiator proteins, it binds directly to the 5'-end of the 23S rRNA, where it nucleates assembly of the 50S subunit.</text>
</comment>
<proteinExistence type="inferred from homology"/>
<dbReference type="Proteomes" id="UP000680714">
    <property type="component" value="Unassembled WGS sequence"/>
</dbReference>
<dbReference type="HAMAP" id="MF_01326_B">
    <property type="entry name" value="Ribosomal_uL24_B"/>
    <property type="match status" value="1"/>
</dbReference>
<comment type="subunit">
    <text evidence="5">Part of the 50S ribosomal subunit.</text>
</comment>
<evidence type="ECO:0000256" key="6">
    <source>
        <dbReference type="RuleBase" id="RU003477"/>
    </source>
</evidence>
<comment type="similarity">
    <text evidence="1 5 6">Belongs to the universal ribosomal protein uL24 family.</text>
</comment>